<evidence type="ECO:0000313" key="11">
    <source>
        <dbReference type="Proteomes" id="UP001642484"/>
    </source>
</evidence>
<proteinExistence type="predicted"/>
<dbReference type="PANTHER" id="PTHR24189:SF50">
    <property type="entry name" value="ANKYRIN REPEAT AND SOCS BOX PROTEIN 2"/>
    <property type="match status" value="1"/>
</dbReference>
<gene>
    <name evidence="10" type="ORF">CCMP2556_LOCUS35498</name>
</gene>
<evidence type="ECO:0000313" key="10">
    <source>
        <dbReference type="EMBL" id="CAK9072167.1"/>
    </source>
</evidence>
<keyword evidence="3" id="KW-0677">Repeat</keyword>
<dbReference type="SUPFAM" id="SSF48403">
    <property type="entry name" value="Ankyrin repeat"/>
    <property type="match status" value="1"/>
</dbReference>
<dbReference type="InterPro" id="IPR002110">
    <property type="entry name" value="Ankyrin_rpt"/>
</dbReference>
<feature type="repeat" description="ANK" evidence="7">
    <location>
        <begin position="77"/>
        <end position="105"/>
    </location>
</feature>
<feature type="transmembrane region" description="Helical" evidence="8">
    <location>
        <begin position="557"/>
        <end position="579"/>
    </location>
</feature>
<feature type="transmembrane region" description="Helical" evidence="8">
    <location>
        <begin position="667"/>
        <end position="688"/>
    </location>
</feature>
<dbReference type="Pfam" id="PF12796">
    <property type="entry name" value="Ank_2"/>
    <property type="match status" value="1"/>
</dbReference>
<dbReference type="PROSITE" id="PS50297">
    <property type="entry name" value="ANK_REP_REGION"/>
    <property type="match status" value="1"/>
</dbReference>
<dbReference type="SMART" id="SM00248">
    <property type="entry name" value="ANK"/>
    <property type="match status" value="3"/>
</dbReference>
<keyword evidence="5 7" id="KW-0040">ANK repeat</keyword>
<comment type="subcellular location">
    <subcellularLocation>
        <location evidence="1">Membrane</location>
        <topology evidence="1">Multi-pass membrane protein</topology>
    </subcellularLocation>
</comment>
<comment type="caution">
    <text evidence="10">The sequence shown here is derived from an EMBL/GenBank/DDBJ whole genome shotgun (WGS) entry which is preliminary data.</text>
</comment>
<organism evidence="10 11">
    <name type="scientific">Durusdinium trenchii</name>
    <dbReference type="NCBI Taxonomy" id="1381693"/>
    <lineage>
        <taxon>Eukaryota</taxon>
        <taxon>Sar</taxon>
        <taxon>Alveolata</taxon>
        <taxon>Dinophyceae</taxon>
        <taxon>Suessiales</taxon>
        <taxon>Symbiodiniaceae</taxon>
        <taxon>Durusdinium</taxon>
    </lineage>
</organism>
<dbReference type="Pfam" id="PF00520">
    <property type="entry name" value="Ion_trans"/>
    <property type="match status" value="1"/>
</dbReference>
<keyword evidence="2 8" id="KW-0812">Transmembrane</keyword>
<evidence type="ECO:0000259" key="9">
    <source>
        <dbReference type="Pfam" id="PF00520"/>
    </source>
</evidence>
<evidence type="ECO:0000256" key="2">
    <source>
        <dbReference type="ARBA" id="ARBA00022692"/>
    </source>
</evidence>
<dbReference type="PROSITE" id="PS50088">
    <property type="entry name" value="ANK_REPEAT"/>
    <property type="match status" value="1"/>
</dbReference>
<evidence type="ECO:0000256" key="7">
    <source>
        <dbReference type="PROSITE-ProRule" id="PRU00023"/>
    </source>
</evidence>
<name>A0ABP0PB18_9DINO</name>
<evidence type="ECO:0000256" key="4">
    <source>
        <dbReference type="ARBA" id="ARBA00022989"/>
    </source>
</evidence>
<dbReference type="InterPro" id="IPR005821">
    <property type="entry name" value="Ion_trans_dom"/>
</dbReference>
<accession>A0ABP0PB18</accession>
<evidence type="ECO:0000256" key="1">
    <source>
        <dbReference type="ARBA" id="ARBA00004141"/>
    </source>
</evidence>
<protein>
    <recommendedName>
        <fullName evidence="9">Ion transport domain-containing protein</fullName>
    </recommendedName>
</protein>
<dbReference type="InterPro" id="IPR036770">
    <property type="entry name" value="Ankyrin_rpt-contain_sf"/>
</dbReference>
<dbReference type="PANTHER" id="PTHR24189">
    <property type="entry name" value="MYOTROPHIN"/>
    <property type="match status" value="1"/>
</dbReference>
<feature type="transmembrane region" description="Helical" evidence="8">
    <location>
        <begin position="758"/>
        <end position="777"/>
    </location>
</feature>
<feature type="domain" description="Ion transport" evidence="9">
    <location>
        <begin position="526"/>
        <end position="698"/>
    </location>
</feature>
<dbReference type="EMBL" id="CAXAMN010022707">
    <property type="protein sequence ID" value="CAK9072167.1"/>
    <property type="molecule type" value="Genomic_DNA"/>
</dbReference>
<evidence type="ECO:0000256" key="6">
    <source>
        <dbReference type="ARBA" id="ARBA00023136"/>
    </source>
</evidence>
<reference evidence="10 11" key="1">
    <citation type="submission" date="2024-02" db="EMBL/GenBank/DDBJ databases">
        <authorList>
            <person name="Chen Y."/>
            <person name="Shah S."/>
            <person name="Dougan E. K."/>
            <person name="Thang M."/>
            <person name="Chan C."/>
        </authorList>
    </citation>
    <scope>NUCLEOTIDE SEQUENCE [LARGE SCALE GENOMIC DNA]</scope>
</reference>
<feature type="transmembrane region" description="Helical" evidence="8">
    <location>
        <begin position="600"/>
        <end position="624"/>
    </location>
</feature>
<sequence length="817" mass="92282">MSAEAEAKGYGHGANGTEFTWNKRKCWGKTLHKKVKEGDQEGVQQLLSHADPGLVHTRFAWIVPYKDQGDQVCTGEAIHLAASRGHVQLLKLLMQHGAQLDSQVTRQNSNNYGVLQAAIFRGGSGGSREMITMLCEHGADISRTNANGDTSLHLAFSTGNEETIQAVHELMKKRKEQNGYWVHPDDAEGIRPETPLEIGFRSGMMNRESLARMAHCCIMSGMFSQKSLARIAQLNSLSPCYVASLKLFIDRAPECIPSFLQMLGSRREELAEALWPEQKEGVIPTCDRLTSDDLEKLLRNSPSAAEALIESCSFHPPDRSDGYNKLPERVSLGPQNALFRLLGLSQSCFQLKCFYETDAEWKEERSWHSQLTQTGQHEEEMKEIKIQLCRVPDIITPGFFSAVLGARVGDKPALFLFESLPVRAAVSFVFWKRAVWTDMLQFIFSLWGLGLLIAETWRARETNCNGMLANAVNATNQTMENPCRQQLTSVFTSSWTLDIAGKELQHERAVVADWIIAKGFVDLILEILQFAGCLFISQKGCYWNFGNFWDLFRSLLPIFLLWFYDSRLLQVLVVLTYWARLLEGATLTEKIGHALLPLQHLLRGLVPAILFTLLGFLALTHALYAVHDQDLDGEHQRLWPNSVWGTFTKLIANELDDTPLKDNMEQVLLLFGVLFFSVFMMNVFIGVINDQYSQEKKTVRLAFQSLRAQSCLTHLLRMRVVPCDLLSARAAATMSVFCVIACVAVQVAALAADVQLPHSWQFMAFFLLQLLTFMASFQRKGCAFPQLSFFRGCESVKYLWICEPRDYGDGRRQRRHL</sequence>
<evidence type="ECO:0000256" key="5">
    <source>
        <dbReference type="ARBA" id="ARBA00023043"/>
    </source>
</evidence>
<keyword evidence="6 8" id="KW-0472">Membrane</keyword>
<evidence type="ECO:0000256" key="8">
    <source>
        <dbReference type="SAM" id="Phobius"/>
    </source>
</evidence>
<evidence type="ECO:0000256" key="3">
    <source>
        <dbReference type="ARBA" id="ARBA00022737"/>
    </source>
</evidence>
<keyword evidence="4 8" id="KW-1133">Transmembrane helix</keyword>
<dbReference type="InterPro" id="IPR050745">
    <property type="entry name" value="Multifunctional_regulatory"/>
</dbReference>
<feature type="transmembrane region" description="Helical" evidence="8">
    <location>
        <begin position="726"/>
        <end position="752"/>
    </location>
</feature>
<keyword evidence="11" id="KW-1185">Reference proteome</keyword>
<dbReference type="Proteomes" id="UP001642484">
    <property type="component" value="Unassembled WGS sequence"/>
</dbReference>
<dbReference type="Gene3D" id="1.25.40.20">
    <property type="entry name" value="Ankyrin repeat-containing domain"/>
    <property type="match status" value="1"/>
</dbReference>